<evidence type="ECO:0000313" key="5">
    <source>
        <dbReference type="Proteomes" id="UP000016933"/>
    </source>
</evidence>
<evidence type="ECO:0000256" key="2">
    <source>
        <dbReference type="SAM" id="SignalP"/>
    </source>
</evidence>
<gene>
    <name evidence="4" type="ORF">DOTSEDRAFT_172696</name>
</gene>
<evidence type="ECO:0000256" key="1">
    <source>
        <dbReference type="SAM" id="MobiDB-lite"/>
    </source>
</evidence>
<dbReference type="SUPFAM" id="SSF49313">
    <property type="entry name" value="Cadherin-like"/>
    <property type="match status" value="4"/>
</dbReference>
<dbReference type="SMART" id="SM00736">
    <property type="entry name" value="CADG"/>
    <property type="match status" value="3"/>
</dbReference>
<feature type="domain" description="Dystroglycan-type cadherin-like" evidence="3">
    <location>
        <begin position="31"/>
        <end position="125"/>
    </location>
</feature>
<feature type="region of interest" description="Disordered" evidence="1">
    <location>
        <begin position="698"/>
        <end position="768"/>
    </location>
</feature>
<dbReference type="OrthoDB" id="41532at2759"/>
<feature type="compositionally biased region" description="Basic and acidic residues" evidence="1">
    <location>
        <begin position="670"/>
        <end position="679"/>
    </location>
</feature>
<dbReference type="InterPro" id="IPR006644">
    <property type="entry name" value="Cadg"/>
</dbReference>
<reference evidence="4 5" key="2">
    <citation type="journal article" date="2012" name="PLoS Pathog.">
        <title>Diverse lifestyles and strategies of plant pathogenesis encoded in the genomes of eighteen Dothideomycetes fungi.</title>
        <authorList>
            <person name="Ohm R.A."/>
            <person name="Feau N."/>
            <person name="Henrissat B."/>
            <person name="Schoch C.L."/>
            <person name="Horwitz B.A."/>
            <person name="Barry K.W."/>
            <person name="Condon B.J."/>
            <person name="Copeland A.C."/>
            <person name="Dhillon B."/>
            <person name="Glaser F."/>
            <person name="Hesse C.N."/>
            <person name="Kosti I."/>
            <person name="LaButti K."/>
            <person name="Lindquist E.A."/>
            <person name="Lucas S."/>
            <person name="Salamov A.A."/>
            <person name="Bradshaw R.E."/>
            <person name="Ciuffetti L."/>
            <person name="Hamelin R.C."/>
            <person name="Kema G.H.J."/>
            <person name="Lawrence C."/>
            <person name="Scott J.A."/>
            <person name="Spatafora J.W."/>
            <person name="Turgeon B.G."/>
            <person name="de Wit P.J.G.M."/>
            <person name="Zhong S."/>
            <person name="Goodwin S.B."/>
            <person name="Grigoriev I.V."/>
        </authorList>
    </citation>
    <scope>NUCLEOTIDE SEQUENCE [LARGE SCALE GENOMIC DNA]</scope>
    <source>
        <strain evidence="5">NZE10 / CBS 128990</strain>
    </source>
</reference>
<dbReference type="AlphaFoldDB" id="N1PPX0"/>
<dbReference type="HOGENOM" id="CLU_333704_0_0_1"/>
<feature type="region of interest" description="Disordered" evidence="1">
    <location>
        <begin position="503"/>
        <end position="622"/>
    </location>
</feature>
<reference evidence="5" key="1">
    <citation type="journal article" date="2012" name="PLoS Genet.">
        <title>The genomes of the fungal plant pathogens Cladosporium fulvum and Dothistroma septosporum reveal adaptation to different hosts and lifestyles but also signatures of common ancestry.</title>
        <authorList>
            <person name="de Wit P.J.G.M."/>
            <person name="van der Burgt A."/>
            <person name="Oekmen B."/>
            <person name="Stergiopoulos I."/>
            <person name="Abd-Elsalam K.A."/>
            <person name="Aerts A.L."/>
            <person name="Bahkali A.H."/>
            <person name="Beenen H.G."/>
            <person name="Chettri P."/>
            <person name="Cox M.P."/>
            <person name="Datema E."/>
            <person name="de Vries R.P."/>
            <person name="Dhillon B."/>
            <person name="Ganley A.R."/>
            <person name="Griffiths S.A."/>
            <person name="Guo Y."/>
            <person name="Hamelin R.C."/>
            <person name="Henrissat B."/>
            <person name="Kabir M.S."/>
            <person name="Jashni M.K."/>
            <person name="Kema G."/>
            <person name="Klaubauf S."/>
            <person name="Lapidus A."/>
            <person name="Levasseur A."/>
            <person name="Lindquist E."/>
            <person name="Mehrabi R."/>
            <person name="Ohm R.A."/>
            <person name="Owen T.J."/>
            <person name="Salamov A."/>
            <person name="Schwelm A."/>
            <person name="Schijlen E."/>
            <person name="Sun H."/>
            <person name="van den Burg H.A."/>
            <person name="van Ham R.C.H.J."/>
            <person name="Zhang S."/>
            <person name="Goodwin S.B."/>
            <person name="Grigoriev I.V."/>
            <person name="Collemare J."/>
            <person name="Bradshaw R.E."/>
        </authorList>
    </citation>
    <scope>NUCLEOTIDE SEQUENCE [LARGE SCALE GENOMIC DNA]</scope>
    <source>
        <strain evidence="5">NZE10 / CBS 128990</strain>
    </source>
</reference>
<feature type="region of interest" description="Disordered" evidence="1">
    <location>
        <begin position="802"/>
        <end position="828"/>
    </location>
</feature>
<dbReference type="STRING" id="675120.N1PPX0"/>
<evidence type="ECO:0000313" key="4">
    <source>
        <dbReference type="EMBL" id="EME44474.1"/>
    </source>
</evidence>
<feature type="compositionally biased region" description="Polar residues" evidence="1">
    <location>
        <begin position="552"/>
        <end position="574"/>
    </location>
</feature>
<feature type="chain" id="PRO_5004110038" description="Dystroglycan-type cadherin-like domain-containing protein" evidence="2">
    <location>
        <begin position="26"/>
        <end position="856"/>
    </location>
</feature>
<organism evidence="4 5">
    <name type="scientific">Dothistroma septosporum (strain NZE10 / CBS 128990)</name>
    <name type="common">Red band needle blight fungus</name>
    <name type="synonym">Mycosphaerella pini</name>
    <dbReference type="NCBI Taxonomy" id="675120"/>
    <lineage>
        <taxon>Eukaryota</taxon>
        <taxon>Fungi</taxon>
        <taxon>Dikarya</taxon>
        <taxon>Ascomycota</taxon>
        <taxon>Pezizomycotina</taxon>
        <taxon>Dothideomycetes</taxon>
        <taxon>Dothideomycetidae</taxon>
        <taxon>Mycosphaerellales</taxon>
        <taxon>Mycosphaerellaceae</taxon>
        <taxon>Dothistroma</taxon>
    </lineage>
</organism>
<feature type="region of interest" description="Disordered" evidence="1">
    <location>
        <begin position="451"/>
        <end position="483"/>
    </location>
</feature>
<dbReference type="Pfam" id="PF05345">
    <property type="entry name" value="He_PIG"/>
    <property type="match status" value="4"/>
</dbReference>
<keyword evidence="2" id="KW-0732">Signal</keyword>
<feature type="domain" description="Dystroglycan-type cadherin-like" evidence="3">
    <location>
        <begin position="246"/>
        <end position="337"/>
    </location>
</feature>
<dbReference type="OMA" id="HASWRES"/>
<feature type="region of interest" description="Disordered" evidence="1">
    <location>
        <begin position="837"/>
        <end position="856"/>
    </location>
</feature>
<sequence length="856" mass="92491">MAIPAARALNWSLCIFAAWIVVVRAIPNAAFPFNSQVPTVARVNEPYSFQFSHSTFAPTSASYVYSLSNQPVWLLVDSATRTLSGTPGQADAGSITFSLTAADGTGASHMDCTLVVSSEAAPQPPRDIGRQLAATANLSSSDPPIATLLPSTNFNFNFQQESFIDIVQRKLWYYATLADHTPLPSWLKFDSKTLTFTGTAPDLSAFPQSWTIELIASDIEGFTGASASFTIAIGTQQLAFVPEAQELNITAGQQLSSSALQSTLFRNNELVKVHELKSAVATDLPPWLSFDAKTLELRGTVPERVGAGNISISVTDPLNNTAVVLVNLAPSAEPDLFDQQIGTLVAQAGEEFSYHFGDSIFSNQNVSLSVAFPPSATWLTYDSASNTISGHVPSTVESNAVQVTLQASSTDDVQFQTFTVRLVGGRATTTSSTTIDEPRDVEKDADSAVAMPATSRKLGPPPQITLDLPIRTDESPNRRSKWSKRISRVTMSVFGAASKRKTIRMVQRSDSTVDTRPLEDRRQSYIRHRASAVRNRVSTNVESPLFAHGSRVGSSNHSRQNGSRSANGSLSGSVRQCRRRSRSKKSKSMLSTYSESSSLEPQGGDSRRFATKEQRRLSERLRSSFAPTFPRVMSRLSVTASNAAAGQDDDWTTSESTSSNGNWKSNPEPSHSRLDRISMNSDDWRAELAKPRNERCFVVPGEASPTPPPAFPASRQKAASRDNTPTLARPPAQRRISEKSPSPLSSHVLLASPAGPRTSATKRRSRLTDPAALVSADSMSNAKVPRPGIVATRRPVSIEEVQRLSSMKAETDAATTAGSERDWEDADDRRGMVRVMPFGNGTAASGRSDVSGPAFL</sequence>
<dbReference type="EMBL" id="KB446539">
    <property type="protein sequence ID" value="EME44474.1"/>
    <property type="molecule type" value="Genomic_DNA"/>
</dbReference>
<name>N1PPX0_DOTSN</name>
<evidence type="ECO:0000259" key="3">
    <source>
        <dbReference type="SMART" id="SM00736"/>
    </source>
</evidence>
<feature type="compositionally biased region" description="Basic residues" evidence="1">
    <location>
        <begin position="576"/>
        <end position="587"/>
    </location>
</feature>
<dbReference type="GO" id="GO:0016020">
    <property type="term" value="C:membrane"/>
    <property type="evidence" value="ECO:0007669"/>
    <property type="project" value="InterPro"/>
</dbReference>
<proteinExistence type="predicted"/>
<accession>N1PPX0</accession>
<feature type="domain" description="Dystroglycan-type cadherin-like" evidence="3">
    <location>
        <begin position="144"/>
        <end position="240"/>
    </location>
</feature>
<feature type="compositionally biased region" description="Polar residues" evidence="1">
    <location>
        <begin position="660"/>
        <end position="669"/>
    </location>
</feature>
<keyword evidence="5" id="KW-1185">Reference proteome</keyword>
<dbReference type="eggNOG" id="ENOG502QURR">
    <property type="taxonomic scope" value="Eukaryota"/>
</dbReference>
<protein>
    <recommendedName>
        <fullName evidence="3">Dystroglycan-type cadherin-like domain-containing protein</fullName>
    </recommendedName>
</protein>
<dbReference type="InterPro" id="IPR013783">
    <property type="entry name" value="Ig-like_fold"/>
</dbReference>
<feature type="compositionally biased region" description="Low complexity" evidence="1">
    <location>
        <begin position="588"/>
        <end position="598"/>
    </location>
</feature>
<feature type="compositionally biased region" description="Basic and acidic residues" evidence="1">
    <location>
        <begin position="605"/>
        <end position="622"/>
    </location>
</feature>
<feature type="compositionally biased region" description="Basic and acidic residues" evidence="1">
    <location>
        <begin position="511"/>
        <end position="523"/>
    </location>
</feature>
<feature type="signal peptide" evidence="2">
    <location>
        <begin position="1"/>
        <end position="25"/>
    </location>
</feature>
<feature type="region of interest" description="Disordered" evidence="1">
    <location>
        <begin position="640"/>
        <end position="679"/>
    </location>
</feature>
<dbReference type="Gene3D" id="2.60.40.10">
    <property type="entry name" value="Immunoglobulins"/>
    <property type="match status" value="4"/>
</dbReference>
<dbReference type="InterPro" id="IPR015919">
    <property type="entry name" value="Cadherin-like_sf"/>
</dbReference>
<dbReference type="GO" id="GO:0005509">
    <property type="term" value="F:calcium ion binding"/>
    <property type="evidence" value="ECO:0007669"/>
    <property type="project" value="InterPro"/>
</dbReference>
<dbReference type="Proteomes" id="UP000016933">
    <property type="component" value="Unassembled WGS sequence"/>
</dbReference>